<feature type="compositionally biased region" description="Low complexity" evidence="1">
    <location>
        <begin position="239"/>
        <end position="262"/>
    </location>
</feature>
<accession>A0A0S4ILR8</accession>
<dbReference type="Proteomes" id="UP000051952">
    <property type="component" value="Unassembled WGS sequence"/>
</dbReference>
<keyword evidence="3" id="KW-1185">Reference proteome</keyword>
<dbReference type="EMBL" id="CYKH01000294">
    <property type="protein sequence ID" value="CUF30556.1"/>
    <property type="molecule type" value="Genomic_DNA"/>
</dbReference>
<evidence type="ECO:0008006" key="4">
    <source>
        <dbReference type="Google" id="ProtNLM"/>
    </source>
</evidence>
<evidence type="ECO:0000256" key="1">
    <source>
        <dbReference type="SAM" id="MobiDB-lite"/>
    </source>
</evidence>
<organism evidence="2 3">
    <name type="scientific">Bodo saltans</name>
    <name type="common">Flagellated protozoan</name>
    <dbReference type="NCBI Taxonomy" id="75058"/>
    <lineage>
        <taxon>Eukaryota</taxon>
        <taxon>Discoba</taxon>
        <taxon>Euglenozoa</taxon>
        <taxon>Kinetoplastea</taxon>
        <taxon>Metakinetoplastina</taxon>
        <taxon>Eubodonida</taxon>
        <taxon>Bodonidae</taxon>
        <taxon>Bodo</taxon>
    </lineage>
</organism>
<proteinExistence type="predicted"/>
<name>A0A0S4ILR8_BODSA</name>
<evidence type="ECO:0000313" key="3">
    <source>
        <dbReference type="Proteomes" id="UP000051952"/>
    </source>
</evidence>
<protein>
    <recommendedName>
        <fullName evidence="4">WWE domain-containing protein</fullName>
    </recommendedName>
</protein>
<dbReference type="Gene3D" id="3.30.720.50">
    <property type="match status" value="1"/>
</dbReference>
<evidence type="ECO:0000313" key="2">
    <source>
        <dbReference type="EMBL" id="CUF30556.1"/>
    </source>
</evidence>
<sequence length="365" mass="40398">MLRRCILWRCTTPPTSTTSVALVPTVAMKAQWGFLTKSQGFVPMSDADSAIVEHAFDPTGTRSRPWPITANQVALSNGHVYDFVFDRRRMTQVNTSTKKRRHLQRTMVAATTTPASITSTPTGSGAALRKNLAAYVFRGKSCRENPSPFCTLFVTLRAAGLQSVDGLEDAAHHESAKISYHNGSQMAEIQAIEHIVRRRTRKLAATFGPVGKDIALLELIGNSFRRCVRRSRALRRQQQQRCNNANTNNSNTAATATTTTTTPLSPGDTLKQKLGEYPGKAKKGIPRYPFTALSEVLSTVGWQVPSIDELAKEELQHLPRLDQATRRAVKRRIRRSTLKHGTVGKDMAVMGLISTSFRKAVRQSR</sequence>
<dbReference type="VEuPathDB" id="TriTrypDB:BSAL_61185"/>
<dbReference type="AlphaFoldDB" id="A0A0S4ILR8"/>
<reference evidence="3" key="1">
    <citation type="submission" date="2015-09" db="EMBL/GenBank/DDBJ databases">
        <authorList>
            <consortium name="Pathogen Informatics"/>
        </authorList>
    </citation>
    <scope>NUCLEOTIDE SEQUENCE [LARGE SCALE GENOMIC DNA]</scope>
    <source>
        <strain evidence="3">Lake Konstanz</strain>
    </source>
</reference>
<dbReference type="InterPro" id="IPR037197">
    <property type="entry name" value="WWE_dom_sf"/>
</dbReference>
<gene>
    <name evidence="2" type="ORF">BSAL_61185</name>
</gene>
<feature type="region of interest" description="Disordered" evidence="1">
    <location>
        <begin position="239"/>
        <end position="269"/>
    </location>
</feature>